<name>A0AAJ0HBB6_9PEZI</name>
<evidence type="ECO:0000313" key="2">
    <source>
        <dbReference type="EMBL" id="KAK3346461.1"/>
    </source>
</evidence>
<reference evidence="2" key="1">
    <citation type="journal article" date="2023" name="Mol. Phylogenet. Evol.">
        <title>Genome-scale phylogeny and comparative genomics of the fungal order Sordariales.</title>
        <authorList>
            <person name="Hensen N."/>
            <person name="Bonometti L."/>
            <person name="Westerberg I."/>
            <person name="Brannstrom I.O."/>
            <person name="Guillou S."/>
            <person name="Cros-Aarteil S."/>
            <person name="Calhoun S."/>
            <person name="Haridas S."/>
            <person name="Kuo A."/>
            <person name="Mondo S."/>
            <person name="Pangilinan J."/>
            <person name="Riley R."/>
            <person name="LaButti K."/>
            <person name="Andreopoulos B."/>
            <person name="Lipzen A."/>
            <person name="Chen C."/>
            <person name="Yan M."/>
            <person name="Daum C."/>
            <person name="Ng V."/>
            <person name="Clum A."/>
            <person name="Steindorff A."/>
            <person name="Ohm R.A."/>
            <person name="Martin F."/>
            <person name="Silar P."/>
            <person name="Natvig D.O."/>
            <person name="Lalanne C."/>
            <person name="Gautier V."/>
            <person name="Ament-Velasquez S.L."/>
            <person name="Kruys A."/>
            <person name="Hutchinson M.I."/>
            <person name="Powell A.J."/>
            <person name="Barry K."/>
            <person name="Miller A.N."/>
            <person name="Grigoriev I.V."/>
            <person name="Debuchy R."/>
            <person name="Gladieux P."/>
            <person name="Hiltunen Thoren M."/>
            <person name="Johannesson H."/>
        </authorList>
    </citation>
    <scope>NUCLEOTIDE SEQUENCE</scope>
    <source>
        <strain evidence="2">CBS 955.72</strain>
    </source>
</reference>
<proteinExistence type="predicted"/>
<organism evidence="2 3">
    <name type="scientific">Lasiosphaeria hispida</name>
    <dbReference type="NCBI Taxonomy" id="260671"/>
    <lineage>
        <taxon>Eukaryota</taxon>
        <taxon>Fungi</taxon>
        <taxon>Dikarya</taxon>
        <taxon>Ascomycota</taxon>
        <taxon>Pezizomycotina</taxon>
        <taxon>Sordariomycetes</taxon>
        <taxon>Sordariomycetidae</taxon>
        <taxon>Sordariales</taxon>
        <taxon>Lasiosphaeriaceae</taxon>
        <taxon>Lasiosphaeria</taxon>
    </lineage>
</organism>
<dbReference type="Pfam" id="PF06985">
    <property type="entry name" value="HET"/>
    <property type="match status" value="1"/>
</dbReference>
<dbReference type="AlphaFoldDB" id="A0AAJ0HBB6"/>
<dbReference type="InterPro" id="IPR010730">
    <property type="entry name" value="HET"/>
</dbReference>
<protein>
    <submittedName>
        <fullName evidence="2">Heterokaryon incompatibility protein-domain-containing protein</fullName>
    </submittedName>
</protein>
<comment type="caution">
    <text evidence="2">The sequence shown here is derived from an EMBL/GenBank/DDBJ whole genome shotgun (WGS) entry which is preliminary data.</text>
</comment>
<accession>A0AAJ0HBB6</accession>
<feature type="domain" description="Heterokaryon incompatibility" evidence="1">
    <location>
        <begin position="53"/>
        <end position="206"/>
    </location>
</feature>
<dbReference type="EMBL" id="JAUIQD010000006">
    <property type="protein sequence ID" value="KAK3346461.1"/>
    <property type="molecule type" value="Genomic_DNA"/>
</dbReference>
<dbReference type="Proteomes" id="UP001275084">
    <property type="component" value="Unassembled WGS sequence"/>
</dbReference>
<reference evidence="2" key="2">
    <citation type="submission" date="2023-06" db="EMBL/GenBank/DDBJ databases">
        <authorList>
            <consortium name="Lawrence Berkeley National Laboratory"/>
            <person name="Haridas S."/>
            <person name="Hensen N."/>
            <person name="Bonometti L."/>
            <person name="Westerberg I."/>
            <person name="Brannstrom I.O."/>
            <person name="Guillou S."/>
            <person name="Cros-Aarteil S."/>
            <person name="Calhoun S."/>
            <person name="Kuo A."/>
            <person name="Mondo S."/>
            <person name="Pangilinan J."/>
            <person name="Riley R."/>
            <person name="Labutti K."/>
            <person name="Andreopoulos B."/>
            <person name="Lipzen A."/>
            <person name="Chen C."/>
            <person name="Yanf M."/>
            <person name="Daum C."/>
            <person name="Ng V."/>
            <person name="Clum A."/>
            <person name="Steindorff A."/>
            <person name="Ohm R."/>
            <person name="Martin F."/>
            <person name="Silar P."/>
            <person name="Natvig D."/>
            <person name="Lalanne C."/>
            <person name="Gautier V."/>
            <person name="Ament-Velasquez S.L."/>
            <person name="Kruys A."/>
            <person name="Hutchinson M.I."/>
            <person name="Powell A.J."/>
            <person name="Barry K."/>
            <person name="Miller A.N."/>
            <person name="Grigoriev I.V."/>
            <person name="Debuchy R."/>
            <person name="Gladieux P."/>
            <person name="Thoren M.H."/>
            <person name="Johannesson H."/>
        </authorList>
    </citation>
    <scope>NUCLEOTIDE SEQUENCE</scope>
    <source>
        <strain evidence="2">CBS 955.72</strain>
    </source>
</reference>
<gene>
    <name evidence="2" type="ORF">B0T25DRAFT_612993</name>
</gene>
<dbReference type="PANTHER" id="PTHR33112:SF10">
    <property type="entry name" value="TOL"/>
    <property type="match status" value="1"/>
</dbReference>
<evidence type="ECO:0000259" key="1">
    <source>
        <dbReference type="Pfam" id="PF06985"/>
    </source>
</evidence>
<keyword evidence="3" id="KW-1185">Reference proteome</keyword>
<sequence>MRLLAEWLRTCDCGPPAAPAFRPTRVLDVGDDGPGPKALRLHCTAASSDGYDYVALSHCWGRPTAEEWERVCTHPGNFETRCRNLPFIDMPKTFQDAITVTRKLGKRFLWIDSLCIIQGDEADWERESQLMESIFSSAYCTLSATSARGFNDGFLLPRHVRLCMPVPNAPKEAAAAAPLWLCETVDDFRADVEMGVVNQRGWVLQERVLSRRTIYFTSSQTYFECGGGVRCETMTRLRNPKAAIFGDHQFPAVMLRQKREDQTRLLQQLFETYSSLALTVPTDRAVAIAGLERRLERGGFGTAPYGFFGDHYRGLLWERRGASPPLQRIKYPARGRVPSWSWMAYDGEIQYVDVPEEEMEWLCRPAASIELGSRYSRSGRRLKIAVDSLSLGELREEPWRLSLDDPGSVDLEDLMCAVVGRHMGNNDGVQYYAVIVTTRLLQGYERVGIGRLQGRHIMHQTPRLGGYLV</sequence>
<evidence type="ECO:0000313" key="3">
    <source>
        <dbReference type="Proteomes" id="UP001275084"/>
    </source>
</evidence>
<dbReference type="PANTHER" id="PTHR33112">
    <property type="entry name" value="DOMAIN PROTEIN, PUTATIVE-RELATED"/>
    <property type="match status" value="1"/>
</dbReference>